<comment type="caution">
    <text evidence="1">The sequence shown here is derived from an EMBL/GenBank/DDBJ whole genome shotgun (WGS) entry which is preliminary data.</text>
</comment>
<evidence type="ECO:0000313" key="2">
    <source>
        <dbReference type="Proteomes" id="UP000887013"/>
    </source>
</evidence>
<accession>A0A8X6U392</accession>
<gene>
    <name evidence="1" type="ORF">NPIL_310151</name>
</gene>
<sequence>MLQEITGLKLTMKLIGMHLQIYPQTSAAYHLIRRHAKNENLQRFTYQLPEEERFSSSLPTDGAKIPSRRNCSYSFTSPPDGLLNATWTKNLRSNWPAPKAASTCRRLLMPYPLHSSFPAFPFQPILSRRYSFTVAHVPSFVLLIHRKLQSI</sequence>
<organism evidence="1 2">
    <name type="scientific">Nephila pilipes</name>
    <name type="common">Giant wood spider</name>
    <name type="synonym">Nephila maculata</name>
    <dbReference type="NCBI Taxonomy" id="299642"/>
    <lineage>
        <taxon>Eukaryota</taxon>
        <taxon>Metazoa</taxon>
        <taxon>Ecdysozoa</taxon>
        <taxon>Arthropoda</taxon>
        <taxon>Chelicerata</taxon>
        <taxon>Arachnida</taxon>
        <taxon>Araneae</taxon>
        <taxon>Araneomorphae</taxon>
        <taxon>Entelegynae</taxon>
        <taxon>Araneoidea</taxon>
        <taxon>Nephilidae</taxon>
        <taxon>Nephila</taxon>
    </lineage>
</organism>
<reference evidence="1" key="1">
    <citation type="submission" date="2020-08" db="EMBL/GenBank/DDBJ databases">
        <title>Multicomponent nature underlies the extraordinary mechanical properties of spider dragline silk.</title>
        <authorList>
            <person name="Kono N."/>
            <person name="Nakamura H."/>
            <person name="Mori M."/>
            <person name="Yoshida Y."/>
            <person name="Ohtoshi R."/>
            <person name="Malay A.D."/>
            <person name="Moran D.A.P."/>
            <person name="Tomita M."/>
            <person name="Numata K."/>
            <person name="Arakawa K."/>
        </authorList>
    </citation>
    <scope>NUCLEOTIDE SEQUENCE</scope>
</reference>
<protein>
    <submittedName>
        <fullName evidence="1">Uncharacterized protein</fullName>
    </submittedName>
</protein>
<dbReference type="OrthoDB" id="6379801at2759"/>
<proteinExistence type="predicted"/>
<name>A0A8X6U392_NEPPI</name>
<dbReference type="EMBL" id="BMAW01021678">
    <property type="protein sequence ID" value="GFT74153.1"/>
    <property type="molecule type" value="Genomic_DNA"/>
</dbReference>
<evidence type="ECO:0000313" key="1">
    <source>
        <dbReference type="EMBL" id="GFT74153.1"/>
    </source>
</evidence>
<dbReference type="Proteomes" id="UP000887013">
    <property type="component" value="Unassembled WGS sequence"/>
</dbReference>
<dbReference type="AlphaFoldDB" id="A0A8X6U392"/>
<keyword evidence="2" id="KW-1185">Reference proteome</keyword>